<proteinExistence type="inferred from homology"/>
<gene>
    <name evidence="3" type="ORF">WMQ01_03645</name>
</gene>
<evidence type="ECO:0000256" key="2">
    <source>
        <dbReference type="RuleBase" id="RU362080"/>
    </source>
</evidence>
<comment type="caution">
    <text evidence="3">The sequence shown here is derived from an EMBL/GenBank/DDBJ whole genome shotgun (WGS) entry which is preliminary data.</text>
</comment>
<dbReference type="InterPro" id="IPR006442">
    <property type="entry name" value="Antitoxin_Phd/YefM"/>
</dbReference>
<dbReference type="RefSeq" id="WP_238801236.1">
    <property type="nucleotide sequence ID" value="NZ_JAKOPM020000006.1"/>
</dbReference>
<dbReference type="SUPFAM" id="SSF143120">
    <property type="entry name" value="YefM-like"/>
    <property type="match status" value="1"/>
</dbReference>
<dbReference type="Proteomes" id="UP001371299">
    <property type="component" value="Unassembled WGS sequence"/>
</dbReference>
<dbReference type="InterPro" id="IPR036165">
    <property type="entry name" value="YefM-like_sf"/>
</dbReference>
<dbReference type="NCBIfam" id="TIGR01552">
    <property type="entry name" value="phd_fam"/>
    <property type="match status" value="1"/>
</dbReference>
<evidence type="ECO:0000256" key="1">
    <source>
        <dbReference type="ARBA" id="ARBA00009981"/>
    </source>
</evidence>
<reference evidence="3 4" key="1">
    <citation type="submission" date="2024-01" db="EMBL/GenBank/DDBJ databases">
        <title>Description of two novel Corynebacterium species isolated from human nasal passages and skin.</title>
        <authorList>
            <person name="Popowitch E."/>
            <person name="Tran T.H."/>
            <person name="Escapa I.F."/>
            <person name="Bhatt E."/>
            <person name="Sozat A.K."/>
            <person name="Roberts A.Q."/>
            <person name="Segre J.A."/>
            <person name="Kong H."/>
            <person name="Conlan S."/>
            <person name="Lemon K.P."/>
            <person name="Kelly M.S."/>
        </authorList>
    </citation>
    <scope>NUCLEOTIDE SEQUENCE [LARGE SCALE GENOMIC DNA]</scope>
    <source>
        <strain evidence="3 4">KPL2619</strain>
    </source>
</reference>
<comment type="similarity">
    <text evidence="1 2">Belongs to the phD/YefM antitoxin family.</text>
</comment>
<accession>A0ABU8Y4B1</accession>
<evidence type="ECO:0000313" key="3">
    <source>
        <dbReference type="EMBL" id="MEK0145168.1"/>
    </source>
</evidence>
<protein>
    <recommendedName>
        <fullName evidence="2">Antitoxin</fullName>
    </recommendedName>
</protein>
<comment type="function">
    <text evidence="2">Antitoxin component of a type II toxin-antitoxin (TA) system.</text>
</comment>
<name>A0ABU8Y4B1_9CORY</name>
<dbReference type="Gene3D" id="3.40.1620.10">
    <property type="entry name" value="YefM-like domain"/>
    <property type="match status" value="1"/>
</dbReference>
<dbReference type="EMBL" id="JBBMGJ010000005">
    <property type="protein sequence ID" value="MEK0145168.1"/>
    <property type="molecule type" value="Genomic_DNA"/>
</dbReference>
<sequence>MFQELSLSLPLSELRTRLGQVIDQAHYAGTRTVVTRNGKEAAVIISPQELAFLDHLEAAADAEALRQARAADTGERFSFEEVTEEIEGR</sequence>
<keyword evidence="4" id="KW-1185">Reference proteome</keyword>
<dbReference type="Pfam" id="PF02604">
    <property type="entry name" value="PhdYeFM_antitox"/>
    <property type="match status" value="1"/>
</dbReference>
<evidence type="ECO:0000313" key="4">
    <source>
        <dbReference type="Proteomes" id="UP001371299"/>
    </source>
</evidence>
<organism evidence="3 4">
    <name type="scientific">Corynebacterium yonathiae</name>
    <dbReference type="NCBI Taxonomy" id="2913504"/>
    <lineage>
        <taxon>Bacteria</taxon>
        <taxon>Bacillati</taxon>
        <taxon>Actinomycetota</taxon>
        <taxon>Actinomycetes</taxon>
        <taxon>Mycobacteriales</taxon>
        <taxon>Corynebacteriaceae</taxon>
        <taxon>Corynebacterium</taxon>
    </lineage>
</organism>